<proteinExistence type="predicted"/>
<feature type="domain" description="HTH tetR-type" evidence="5">
    <location>
        <begin position="13"/>
        <end position="74"/>
    </location>
</feature>
<dbReference type="PANTHER" id="PTHR30055:SF234">
    <property type="entry name" value="HTH-TYPE TRANSCRIPTIONAL REGULATOR BETI"/>
    <property type="match status" value="1"/>
</dbReference>
<dbReference type="Proteomes" id="UP000741013">
    <property type="component" value="Unassembled WGS sequence"/>
</dbReference>
<evidence type="ECO:0000256" key="4">
    <source>
        <dbReference type="PROSITE-ProRule" id="PRU00335"/>
    </source>
</evidence>
<keyword evidence="7" id="KW-1185">Reference proteome</keyword>
<sequence>MGGRRRNRRGEGGKLRAEILSAATELLDACGDPRAVTLRAVARQAGITAPSIYAHFRDQPAVLLDVVREAFAELSGWLRSAVDDADDDPRRRLYLVCRAYLDFAHEHPERYRAMFSGTGPSNVPAVLADCLARCVAAGHCASTDPAADAVALWLGLHGLAHQRAVSGAFRWPDDIVQRIAFSLSRLV</sequence>
<feature type="DNA-binding region" description="H-T-H motif" evidence="4">
    <location>
        <begin position="37"/>
        <end position="56"/>
    </location>
</feature>
<dbReference type="SUPFAM" id="SSF48498">
    <property type="entry name" value="Tetracyclin repressor-like, C-terminal domain"/>
    <property type="match status" value="1"/>
</dbReference>
<evidence type="ECO:0000256" key="2">
    <source>
        <dbReference type="ARBA" id="ARBA00023125"/>
    </source>
</evidence>
<dbReference type="Pfam" id="PF00440">
    <property type="entry name" value="TetR_N"/>
    <property type="match status" value="1"/>
</dbReference>
<dbReference type="InterPro" id="IPR009057">
    <property type="entry name" value="Homeodomain-like_sf"/>
</dbReference>
<gene>
    <name evidence="6" type="ORF">JOM49_003134</name>
</gene>
<dbReference type="RefSeq" id="WP_209665007.1">
    <property type="nucleotide sequence ID" value="NZ_JAGGMS010000001.1"/>
</dbReference>
<name>A0ABS4PQA6_9PSEU</name>
<evidence type="ECO:0000256" key="1">
    <source>
        <dbReference type="ARBA" id="ARBA00023015"/>
    </source>
</evidence>
<dbReference type="InterPro" id="IPR025996">
    <property type="entry name" value="MT1864/Rv1816-like_C"/>
</dbReference>
<reference evidence="6 7" key="1">
    <citation type="submission" date="2021-03" db="EMBL/GenBank/DDBJ databases">
        <title>Sequencing the genomes of 1000 actinobacteria strains.</title>
        <authorList>
            <person name="Klenk H.-P."/>
        </authorList>
    </citation>
    <scope>NUCLEOTIDE SEQUENCE [LARGE SCALE GENOMIC DNA]</scope>
    <source>
        <strain evidence="6 7">DSM 45510</strain>
    </source>
</reference>
<keyword evidence="2 4" id="KW-0238">DNA-binding</keyword>
<dbReference type="PANTHER" id="PTHR30055">
    <property type="entry name" value="HTH-TYPE TRANSCRIPTIONAL REGULATOR RUTR"/>
    <property type="match status" value="1"/>
</dbReference>
<keyword evidence="1" id="KW-0805">Transcription regulation</keyword>
<dbReference type="EMBL" id="JAGGMS010000001">
    <property type="protein sequence ID" value="MBP2181608.1"/>
    <property type="molecule type" value="Genomic_DNA"/>
</dbReference>
<keyword evidence="3" id="KW-0804">Transcription</keyword>
<dbReference type="Pfam" id="PF13305">
    <property type="entry name" value="TetR_C_33"/>
    <property type="match status" value="1"/>
</dbReference>
<dbReference type="PROSITE" id="PS50977">
    <property type="entry name" value="HTH_TETR_2"/>
    <property type="match status" value="1"/>
</dbReference>
<organism evidence="6 7">
    <name type="scientific">Amycolatopsis magusensis</name>
    <dbReference type="NCBI Taxonomy" id="882444"/>
    <lineage>
        <taxon>Bacteria</taxon>
        <taxon>Bacillati</taxon>
        <taxon>Actinomycetota</taxon>
        <taxon>Actinomycetes</taxon>
        <taxon>Pseudonocardiales</taxon>
        <taxon>Pseudonocardiaceae</taxon>
        <taxon>Amycolatopsis</taxon>
    </lineage>
</organism>
<dbReference type="SUPFAM" id="SSF46689">
    <property type="entry name" value="Homeodomain-like"/>
    <property type="match status" value="1"/>
</dbReference>
<dbReference type="InterPro" id="IPR050109">
    <property type="entry name" value="HTH-type_TetR-like_transc_reg"/>
</dbReference>
<evidence type="ECO:0000313" key="7">
    <source>
        <dbReference type="Proteomes" id="UP000741013"/>
    </source>
</evidence>
<comment type="caution">
    <text evidence="6">The sequence shown here is derived from an EMBL/GenBank/DDBJ whole genome shotgun (WGS) entry which is preliminary data.</text>
</comment>
<evidence type="ECO:0000256" key="3">
    <source>
        <dbReference type="ARBA" id="ARBA00023163"/>
    </source>
</evidence>
<protein>
    <submittedName>
        <fullName evidence="6">AcrR family transcriptional regulator</fullName>
    </submittedName>
</protein>
<accession>A0ABS4PQA6</accession>
<evidence type="ECO:0000259" key="5">
    <source>
        <dbReference type="PROSITE" id="PS50977"/>
    </source>
</evidence>
<dbReference type="InterPro" id="IPR036271">
    <property type="entry name" value="Tet_transcr_reg_TetR-rel_C_sf"/>
</dbReference>
<evidence type="ECO:0000313" key="6">
    <source>
        <dbReference type="EMBL" id="MBP2181608.1"/>
    </source>
</evidence>
<dbReference type="Gene3D" id="1.10.357.10">
    <property type="entry name" value="Tetracycline Repressor, domain 2"/>
    <property type="match status" value="1"/>
</dbReference>
<dbReference type="InterPro" id="IPR001647">
    <property type="entry name" value="HTH_TetR"/>
</dbReference>